<keyword evidence="4 6" id="KW-0067">ATP-binding</keyword>
<dbReference type="PANTHER" id="PTHR43335">
    <property type="entry name" value="ABC TRANSPORTER, ATP-BINDING PROTEIN"/>
    <property type="match status" value="1"/>
</dbReference>
<protein>
    <submittedName>
        <fullName evidence="6">ATP-binding cassette domain-containing protein</fullName>
    </submittedName>
</protein>
<dbReference type="SMART" id="SM00382">
    <property type="entry name" value="AAA"/>
    <property type="match status" value="1"/>
</dbReference>
<keyword evidence="3" id="KW-0547">Nucleotide-binding</keyword>
<dbReference type="Pfam" id="PF13732">
    <property type="entry name" value="DrrA1-3_C"/>
    <property type="match status" value="1"/>
</dbReference>
<dbReference type="Gene3D" id="3.40.50.300">
    <property type="entry name" value="P-loop containing nucleotide triphosphate hydrolases"/>
    <property type="match status" value="1"/>
</dbReference>
<dbReference type="InterPro" id="IPR017871">
    <property type="entry name" value="ABC_transporter-like_CS"/>
</dbReference>
<dbReference type="PANTHER" id="PTHR43335:SF4">
    <property type="entry name" value="ABC TRANSPORTER, ATP-BINDING PROTEIN"/>
    <property type="match status" value="1"/>
</dbReference>
<comment type="similarity">
    <text evidence="1">Belongs to the ABC transporter superfamily.</text>
</comment>
<dbReference type="RefSeq" id="WP_159765545.1">
    <property type="nucleotide sequence ID" value="NZ_WUUT01000010.1"/>
</dbReference>
<dbReference type="InterPro" id="IPR003439">
    <property type="entry name" value="ABC_transporter-like_ATP-bd"/>
</dbReference>
<sequence length="308" mass="33375">MTAIELDGITKQYGSLRAVDTLDLQINEGEVFGFLGPNGAGKSTTINIILDFVKPTAGQARVFGMDCQEEGQRLRQRIGVLPEGYDVYDRLTGRQHLEFAIESKEANDDPQELLERVGVAHAADRKASGYSKGMAQRLILAMALVGDPDLLILDEPTTGLDPNGAREIRQIIREENERGTTVFFSSHILGQVEAVCDRVGILREGRLVADDSIENLRSNMPGGQRLVVEGTGFSESVLDSIRGINGVESVTVETEGTVVAVGLGEDASKTAVLNEIEETGATVEDFETEEASLEDLFAAYTTEEEVRA</sequence>
<dbReference type="Proteomes" id="UP000466535">
    <property type="component" value="Unassembled WGS sequence"/>
</dbReference>
<feature type="domain" description="ABC transporter" evidence="5">
    <location>
        <begin position="4"/>
        <end position="229"/>
    </location>
</feature>
<evidence type="ECO:0000313" key="6">
    <source>
        <dbReference type="EMBL" id="MXR53166.1"/>
    </source>
</evidence>
<keyword evidence="2" id="KW-0813">Transport</keyword>
<dbReference type="GO" id="GO:0016887">
    <property type="term" value="F:ATP hydrolysis activity"/>
    <property type="evidence" value="ECO:0007669"/>
    <property type="project" value="InterPro"/>
</dbReference>
<evidence type="ECO:0000256" key="2">
    <source>
        <dbReference type="ARBA" id="ARBA00022448"/>
    </source>
</evidence>
<dbReference type="CDD" id="cd03230">
    <property type="entry name" value="ABC_DR_subfamily_A"/>
    <property type="match status" value="1"/>
</dbReference>
<evidence type="ECO:0000256" key="3">
    <source>
        <dbReference type="ARBA" id="ARBA00022741"/>
    </source>
</evidence>
<comment type="caution">
    <text evidence="6">The sequence shown here is derived from an EMBL/GenBank/DDBJ whole genome shotgun (WGS) entry which is preliminary data.</text>
</comment>
<dbReference type="InterPro" id="IPR027417">
    <property type="entry name" value="P-loop_NTPase"/>
</dbReference>
<name>A0A6B0TAF9_9EURY</name>
<dbReference type="OrthoDB" id="87732at2157"/>
<dbReference type="AlphaFoldDB" id="A0A6B0TAF9"/>
<dbReference type="InterPro" id="IPR003593">
    <property type="entry name" value="AAA+_ATPase"/>
</dbReference>
<evidence type="ECO:0000256" key="1">
    <source>
        <dbReference type="ARBA" id="ARBA00005417"/>
    </source>
</evidence>
<gene>
    <name evidence="6" type="ORF">GRX03_16360</name>
</gene>
<dbReference type="EMBL" id="WUUT01000010">
    <property type="protein sequence ID" value="MXR53166.1"/>
    <property type="molecule type" value="Genomic_DNA"/>
</dbReference>
<dbReference type="InterPro" id="IPR025302">
    <property type="entry name" value="DrrA1/2-like_C"/>
</dbReference>
<dbReference type="SUPFAM" id="SSF52540">
    <property type="entry name" value="P-loop containing nucleoside triphosphate hydrolases"/>
    <property type="match status" value="1"/>
</dbReference>
<organism evidence="6 7">
    <name type="scientific">Halovenus carboxidivorans</name>
    <dbReference type="NCBI Taxonomy" id="2692199"/>
    <lineage>
        <taxon>Archaea</taxon>
        <taxon>Methanobacteriati</taxon>
        <taxon>Methanobacteriota</taxon>
        <taxon>Stenosarchaea group</taxon>
        <taxon>Halobacteria</taxon>
        <taxon>Halobacteriales</taxon>
        <taxon>Haloarculaceae</taxon>
        <taxon>Halovenus</taxon>
    </lineage>
</organism>
<dbReference type="GO" id="GO:0005524">
    <property type="term" value="F:ATP binding"/>
    <property type="evidence" value="ECO:0007669"/>
    <property type="project" value="UniProtKB-KW"/>
</dbReference>
<dbReference type="PROSITE" id="PS50893">
    <property type="entry name" value="ABC_TRANSPORTER_2"/>
    <property type="match status" value="1"/>
</dbReference>
<evidence type="ECO:0000313" key="7">
    <source>
        <dbReference type="Proteomes" id="UP000466535"/>
    </source>
</evidence>
<keyword evidence="7" id="KW-1185">Reference proteome</keyword>
<dbReference type="PROSITE" id="PS00211">
    <property type="entry name" value="ABC_TRANSPORTER_1"/>
    <property type="match status" value="1"/>
</dbReference>
<dbReference type="Pfam" id="PF00005">
    <property type="entry name" value="ABC_tran"/>
    <property type="match status" value="1"/>
</dbReference>
<proteinExistence type="inferred from homology"/>
<reference evidence="6 7" key="1">
    <citation type="submission" date="2019-12" db="EMBL/GenBank/DDBJ databases">
        <title>Isolation and characterization of three novel carbon monoxide-oxidizing members of Halobacteria from salione crusts and soils.</title>
        <authorList>
            <person name="Myers M.R."/>
            <person name="King G.M."/>
        </authorList>
    </citation>
    <scope>NUCLEOTIDE SEQUENCE [LARGE SCALE GENOMIC DNA]</scope>
    <source>
        <strain evidence="6 7">WSH3</strain>
    </source>
</reference>
<evidence type="ECO:0000256" key="4">
    <source>
        <dbReference type="ARBA" id="ARBA00022840"/>
    </source>
</evidence>
<accession>A0A6B0TAF9</accession>
<evidence type="ECO:0000259" key="5">
    <source>
        <dbReference type="PROSITE" id="PS50893"/>
    </source>
</evidence>